<proteinExistence type="predicted"/>
<sequence length="165" mass="17262">MRILAALCVALALASSPAHADPAKAPRSGVSAKQKPAASAALPKVVTYKDASCGCCGNWIEHMRHHGFVVEAHNHPDMAAIKQQLGVPLNKASCHTSKVGGLVIEGHVPAEDVKRLLANRGDAVGLTVPGMPLGSPGMEMPDGTKHPYVVERINRDGSTAPYAQH</sequence>
<comment type="caution">
    <text evidence="2">The sequence shown here is derived from an EMBL/GenBank/DDBJ whole genome shotgun (WGS) entry which is preliminary data.</text>
</comment>
<name>A0ABV6RRG4_9GAMM</name>
<evidence type="ECO:0000256" key="1">
    <source>
        <dbReference type="SAM" id="SignalP"/>
    </source>
</evidence>
<gene>
    <name evidence="2" type="ORF">ACFFGH_17170</name>
</gene>
<protein>
    <submittedName>
        <fullName evidence="2">DUF411 domain-containing protein</fullName>
    </submittedName>
</protein>
<dbReference type="EMBL" id="JBHLTG010000004">
    <property type="protein sequence ID" value="MFC0679570.1"/>
    <property type="molecule type" value="Genomic_DNA"/>
</dbReference>
<evidence type="ECO:0000313" key="2">
    <source>
        <dbReference type="EMBL" id="MFC0679570.1"/>
    </source>
</evidence>
<dbReference type="Pfam" id="PF04214">
    <property type="entry name" value="DUF411"/>
    <property type="match status" value="1"/>
</dbReference>
<keyword evidence="1" id="KW-0732">Signal</keyword>
<organism evidence="2 3">
    <name type="scientific">Lysobacter korlensis</name>
    <dbReference type="NCBI Taxonomy" id="553636"/>
    <lineage>
        <taxon>Bacteria</taxon>
        <taxon>Pseudomonadati</taxon>
        <taxon>Pseudomonadota</taxon>
        <taxon>Gammaproteobacteria</taxon>
        <taxon>Lysobacterales</taxon>
        <taxon>Lysobacteraceae</taxon>
        <taxon>Lysobacter</taxon>
    </lineage>
</organism>
<accession>A0ABV6RRG4</accession>
<feature type="chain" id="PRO_5045651885" evidence="1">
    <location>
        <begin position="21"/>
        <end position="165"/>
    </location>
</feature>
<dbReference type="Proteomes" id="UP001589896">
    <property type="component" value="Unassembled WGS sequence"/>
</dbReference>
<dbReference type="RefSeq" id="WP_386670480.1">
    <property type="nucleotide sequence ID" value="NZ_JBHLTG010000004.1"/>
</dbReference>
<evidence type="ECO:0000313" key="3">
    <source>
        <dbReference type="Proteomes" id="UP001589896"/>
    </source>
</evidence>
<reference evidence="2 3" key="1">
    <citation type="submission" date="2024-09" db="EMBL/GenBank/DDBJ databases">
        <authorList>
            <person name="Sun Q."/>
            <person name="Mori K."/>
        </authorList>
    </citation>
    <scope>NUCLEOTIDE SEQUENCE [LARGE SCALE GENOMIC DNA]</scope>
    <source>
        <strain evidence="2 3">KCTC 23076</strain>
    </source>
</reference>
<keyword evidence="3" id="KW-1185">Reference proteome</keyword>
<feature type="signal peptide" evidence="1">
    <location>
        <begin position="1"/>
        <end position="20"/>
    </location>
</feature>
<dbReference type="InterPro" id="IPR007332">
    <property type="entry name" value="DUF411"/>
</dbReference>